<dbReference type="InterPro" id="IPR000259">
    <property type="entry name" value="Adhesion_dom_fimbrial"/>
</dbReference>
<evidence type="ECO:0000313" key="7">
    <source>
        <dbReference type="EMBL" id="AEC16842.1"/>
    </source>
</evidence>
<dbReference type="InterPro" id="IPR008966">
    <property type="entry name" value="Adhesion_dom_sf"/>
</dbReference>
<protein>
    <submittedName>
        <fullName evidence="7">Putative fimbrial protein</fullName>
    </submittedName>
</protein>
<evidence type="ECO:0000259" key="6">
    <source>
        <dbReference type="Pfam" id="PF00419"/>
    </source>
</evidence>
<dbReference type="Gene3D" id="2.60.40.1090">
    <property type="entry name" value="Fimbrial-type adhesion domain"/>
    <property type="match status" value="1"/>
</dbReference>
<feature type="domain" description="Fimbrial-type adhesion" evidence="6">
    <location>
        <begin position="224"/>
        <end position="383"/>
    </location>
</feature>
<dbReference type="AlphaFoldDB" id="F4HEB2"/>
<evidence type="ECO:0000256" key="3">
    <source>
        <dbReference type="ARBA" id="ARBA00022729"/>
    </source>
</evidence>
<comment type="similarity">
    <text evidence="2">Belongs to the fimbrial protein family.</text>
</comment>
<feature type="transmembrane region" description="Helical" evidence="5">
    <location>
        <begin position="12"/>
        <end position="31"/>
    </location>
</feature>
<name>F4HEB2_GALAU</name>
<dbReference type="Proteomes" id="UP000006908">
    <property type="component" value="Chromosome"/>
</dbReference>
<reference evidence="7 8" key="1">
    <citation type="journal article" date="2011" name="J. Bacteriol.">
        <title>Complete genome sequence of Gallibacterium anatis strain UMN179, isolated from a laying hen with peritonitis.</title>
        <authorList>
            <person name="Johnson T.J."/>
            <person name="Fernandez-Alarcon C."/>
            <person name="Bojesen A.M."/>
            <person name="Nolan L.K."/>
            <person name="Trampel D.W."/>
            <person name="Seemann T."/>
        </authorList>
    </citation>
    <scope>NUCLEOTIDE SEQUENCE [LARGE SCALE GENOMIC DNA]</scope>
    <source>
        <strain evidence="7 8">UMN179</strain>
    </source>
</reference>
<keyword evidence="4" id="KW-0281">Fimbrium</keyword>
<organism evidence="7 8">
    <name type="scientific">Gallibacterium anatis (strain UMN179)</name>
    <name type="common">Pasteurella anatis</name>
    <dbReference type="NCBI Taxonomy" id="1005058"/>
    <lineage>
        <taxon>Bacteria</taxon>
        <taxon>Pseudomonadati</taxon>
        <taxon>Pseudomonadota</taxon>
        <taxon>Gammaproteobacteria</taxon>
        <taxon>Pasteurellales</taxon>
        <taxon>Pasteurellaceae</taxon>
        <taxon>Gallibacterium</taxon>
    </lineage>
</organism>
<evidence type="ECO:0000256" key="5">
    <source>
        <dbReference type="SAM" id="Phobius"/>
    </source>
</evidence>
<dbReference type="GO" id="GO:0009289">
    <property type="term" value="C:pilus"/>
    <property type="evidence" value="ECO:0007669"/>
    <property type="project" value="UniProtKB-SubCell"/>
</dbReference>
<dbReference type="InterPro" id="IPR036937">
    <property type="entry name" value="Adhesion_dom_fimbrial_sf"/>
</dbReference>
<evidence type="ECO:0000256" key="2">
    <source>
        <dbReference type="ARBA" id="ARBA00006671"/>
    </source>
</evidence>
<keyword evidence="5" id="KW-1133">Transmembrane helix</keyword>
<dbReference type="PANTHER" id="PTHR33420:SF3">
    <property type="entry name" value="FIMBRIAL SUBUNIT ELFA"/>
    <property type="match status" value="1"/>
</dbReference>
<dbReference type="HOGENOM" id="CLU_731061_0_0_6"/>
<sequence length="384" mass="43816">MPILLKGEKMKGNMIYGFMLIILLFMIKPLYGTTYTVEGKTITVPLSGVDEVNKPESQHIVKYLNPQTPSLTNYNEVIYQADLGELISNSYCRNLDRLGNNQYNKFWIEFKYYDTLMDKNEFFEKKVLTVNNKPIIGEGSYQLAQLERGNSLQLKLSFKLRNNWLYSNTPEPIKIKQGDALAVITMLCVNRSSNVYQGGDEQNSRYNAFTIVTARAAQPFTFNFAQTCSIADADKDQTIKLKDVTVKELNEKTEVLGGRFNIKLNCYEQSVKNAYILFTDGNNYSNDGRGMGLLTPDSTTTTGNTVLVVKDEDDKPLIYRQPLPRNGVFFGVPEEKNGFYTFSQSLQQGQVSRTYKVYYRKLSPNRSVQPGKISSKLTYNIYYN</sequence>
<evidence type="ECO:0000313" key="8">
    <source>
        <dbReference type="Proteomes" id="UP000006908"/>
    </source>
</evidence>
<dbReference type="GO" id="GO:0043709">
    <property type="term" value="P:cell adhesion involved in single-species biofilm formation"/>
    <property type="evidence" value="ECO:0007669"/>
    <property type="project" value="TreeGrafter"/>
</dbReference>
<evidence type="ECO:0000256" key="4">
    <source>
        <dbReference type="ARBA" id="ARBA00023263"/>
    </source>
</evidence>
<dbReference type="InterPro" id="IPR050263">
    <property type="entry name" value="Bact_Fimbrial_Adh_Pro"/>
</dbReference>
<comment type="subcellular location">
    <subcellularLocation>
        <location evidence="1">Fimbrium</location>
    </subcellularLocation>
</comment>
<dbReference type="STRING" id="1005058.UMN179_00812"/>
<keyword evidence="5" id="KW-0812">Transmembrane</keyword>
<gene>
    <name evidence="7" type="ordered locus">UMN179_00812</name>
</gene>
<keyword evidence="5" id="KW-0472">Membrane</keyword>
<dbReference type="KEGG" id="gan:UMN179_00812"/>
<dbReference type="eggNOG" id="COG3539">
    <property type="taxonomic scope" value="Bacteria"/>
</dbReference>
<dbReference type="EMBL" id="CP002667">
    <property type="protein sequence ID" value="AEC16842.1"/>
    <property type="molecule type" value="Genomic_DNA"/>
</dbReference>
<keyword evidence="3" id="KW-0732">Signal</keyword>
<dbReference type="PANTHER" id="PTHR33420">
    <property type="entry name" value="FIMBRIAL SUBUNIT ELFA-RELATED"/>
    <property type="match status" value="1"/>
</dbReference>
<proteinExistence type="inferred from homology"/>
<dbReference type="SUPFAM" id="SSF49401">
    <property type="entry name" value="Bacterial adhesins"/>
    <property type="match status" value="1"/>
</dbReference>
<accession>F4HEB2</accession>
<evidence type="ECO:0000256" key="1">
    <source>
        <dbReference type="ARBA" id="ARBA00004561"/>
    </source>
</evidence>
<dbReference type="Pfam" id="PF00419">
    <property type="entry name" value="Fimbrial"/>
    <property type="match status" value="1"/>
</dbReference>